<dbReference type="PANTHER" id="PTHR10113">
    <property type="entry name" value="PEPTIDE CHAIN RELEASE FACTOR SUBUNIT 1"/>
    <property type="match status" value="1"/>
</dbReference>
<reference evidence="8 9" key="1">
    <citation type="journal article" date="2019" name="Int. J. Syst. Evol. Microbiol.">
        <title>The Global Catalogue of Microorganisms (GCM) 10K type strain sequencing project: providing services to taxonomists for standard genome sequencing and annotation.</title>
        <authorList>
            <consortium name="The Broad Institute Genomics Platform"/>
            <consortium name="The Broad Institute Genome Sequencing Center for Infectious Disease"/>
            <person name="Wu L."/>
            <person name="Ma J."/>
        </authorList>
    </citation>
    <scope>NUCLEOTIDE SEQUENCE [LARGE SCALE GENOMIC DNA]</scope>
    <source>
        <strain evidence="8 9">XZGYJ-43</strain>
    </source>
</reference>
<dbReference type="GO" id="GO:0016787">
    <property type="term" value="F:hydrolase activity"/>
    <property type="evidence" value="ECO:0007669"/>
    <property type="project" value="UniProtKB-KW"/>
</dbReference>
<dbReference type="Gene3D" id="3.30.420.60">
    <property type="entry name" value="eRF1 domain 2"/>
    <property type="match status" value="1"/>
</dbReference>
<protein>
    <submittedName>
        <fullName evidence="8">Vms1/Ankzf1 family peptidyl-tRNA hydrolase</fullName>
    </submittedName>
</protein>
<organism evidence="8 9">
    <name type="scientific">Halospeciosus flavus</name>
    <dbReference type="NCBI Taxonomy" id="3032283"/>
    <lineage>
        <taxon>Archaea</taxon>
        <taxon>Methanobacteriati</taxon>
        <taxon>Methanobacteriota</taxon>
        <taxon>Stenosarchaea group</taxon>
        <taxon>Halobacteria</taxon>
        <taxon>Halobacteriales</taxon>
        <taxon>Halobacteriaceae</taxon>
        <taxon>Halospeciosus</taxon>
    </lineage>
</organism>
<comment type="subcellular location">
    <subcellularLocation>
        <location evidence="1">Cytoplasm</location>
    </subcellularLocation>
</comment>
<dbReference type="InterPro" id="IPR005142">
    <property type="entry name" value="eRF1_3"/>
</dbReference>
<gene>
    <name evidence="8" type="ORF">ACFQJ9_15695</name>
</gene>
<dbReference type="Pfam" id="PF03464">
    <property type="entry name" value="eRF1_2"/>
    <property type="match status" value="1"/>
</dbReference>
<dbReference type="EMBL" id="JBHTAR010000011">
    <property type="protein sequence ID" value="MFC7200832.1"/>
    <property type="molecule type" value="Genomic_DNA"/>
</dbReference>
<evidence type="ECO:0000259" key="5">
    <source>
        <dbReference type="Pfam" id="PF03463"/>
    </source>
</evidence>
<name>A0ABD5Z6Y1_9EURY</name>
<keyword evidence="4" id="KW-0648">Protein biosynthesis</keyword>
<dbReference type="InterPro" id="IPR005141">
    <property type="entry name" value="eRF1_2"/>
</dbReference>
<evidence type="ECO:0000256" key="4">
    <source>
        <dbReference type="ARBA" id="ARBA00022917"/>
    </source>
</evidence>
<evidence type="ECO:0000313" key="8">
    <source>
        <dbReference type="EMBL" id="MFC7200832.1"/>
    </source>
</evidence>
<dbReference type="InterPro" id="IPR042226">
    <property type="entry name" value="eFR1_2_sf"/>
</dbReference>
<dbReference type="Proteomes" id="UP001596447">
    <property type="component" value="Unassembled WGS sequence"/>
</dbReference>
<feature type="domain" description="eRF1/Pelota-like N-terminal" evidence="5">
    <location>
        <begin position="11"/>
        <end position="124"/>
    </location>
</feature>
<evidence type="ECO:0000259" key="6">
    <source>
        <dbReference type="Pfam" id="PF03464"/>
    </source>
</evidence>
<proteinExistence type="inferred from homology"/>
<dbReference type="InterPro" id="IPR004403">
    <property type="entry name" value="Peptide_chain-rel_eRF1/aRF1"/>
</dbReference>
<keyword evidence="9" id="KW-1185">Reference proteome</keyword>
<dbReference type="Gene3D" id="3.30.1330.30">
    <property type="match status" value="1"/>
</dbReference>
<dbReference type="Pfam" id="PF03463">
    <property type="entry name" value="eRF1_1"/>
    <property type="match status" value="1"/>
</dbReference>
<evidence type="ECO:0000259" key="7">
    <source>
        <dbReference type="Pfam" id="PF03465"/>
    </source>
</evidence>
<sequence>MQGADYELRDRIETVEDASADENRLVTLAVPPEQSLGAVVEEIEEDHAEAEYLDDRASGPLTEALGRVRHTLLDYDSLPENGLVVYAGVVGGDLVDYEFDDLPDPVPEYTYDVSNTFDVSPLEAAVEGGEEYGLLVIERGGAALGRYRRGSLTVHETFDSNVMGKTKAGGQSADRFARRREEQKANFFADVADAAAREFLDPAVDDLLLGGTEVTVASFREGDYLDYRLQDRVVGTHSVEYASEKGLRELVEKAADAGELDVHREARDALDRFFAALHDEDEPVAYGPEEVDRALDYGAVDTLLVSAALDVADVRELEARTADEGGDCVVVPEEVDRGQQFREAFDGVGALLRFEIE</sequence>
<evidence type="ECO:0000256" key="3">
    <source>
        <dbReference type="ARBA" id="ARBA00022490"/>
    </source>
</evidence>
<keyword evidence="8" id="KW-0378">Hydrolase</keyword>
<feature type="domain" description="eRF1" evidence="7">
    <location>
        <begin position="266"/>
        <end position="356"/>
    </location>
</feature>
<evidence type="ECO:0000256" key="1">
    <source>
        <dbReference type="ARBA" id="ARBA00004496"/>
    </source>
</evidence>
<dbReference type="SUPFAM" id="SSF55481">
    <property type="entry name" value="N-terminal domain of eukaryotic peptide chain release factor subunit 1, ERF1"/>
    <property type="match status" value="1"/>
</dbReference>
<evidence type="ECO:0000313" key="9">
    <source>
        <dbReference type="Proteomes" id="UP001596447"/>
    </source>
</evidence>
<feature type="domain" description="eRF1" evidence="6">
    <location>
        <begin position="131"/>
        <end position="256"/>
    </location>
</feature>
<dbReference type="InterPro" id="IPR005140">
    <property type="entry name" value="eRF1_Pelota-like_N"/>
</dbReference>
<keyword evidence="3" id="KW-0963">Cytoplasm</keyword>
<comment type="caution">
    <text evidence="8">The sequence shown here is derived from an EMBL/GenBank/DDBJ whole genome shotgun (WGS) entry which is preliminary data.</text>
</comment>
<evidence type="ECO:0000256" key="2">
    <source>
        <dbReference type="ARBA" id="ARBA00005326"/>
    </source>
</evidence>
<dbReference type="SUPFAM" id="SSF55315">
    <property type="entry name" value="L30e-like"/>
    <property type="match status" value="1"/>
</dbReference>
<dbReference type="SUPFAM" id="SSF53137">
    <property type="entry name" value="Translational machinery components"/>
    <property type="match status" value="1"/>
</dbReference>
<dbReference type="Pfam" id="PF03465">
    <property type="entry name" value="eRF1_3"/>
    <property type="match status" value="1"/>
</dbReference>
<dbReference type="Gene3D" id="3.30.960.10">
    <property type="entry name" value="eRF1 domain 1"/>
    <property type="match status" value="1"/>
</dbReference>
<dbReference type="InterPro" id="IPR029064">
    <property type="entry name" value="Ribosomal_eL30-like_sf"/>
</dbReference>
<comment type="similarity">
    <text evidence="2">Belongs to the eukaryotic release factor 1 family.</text>
</comment>
<dbReference type="AlphaFoldDB" id="A0ABD5Z6Y1"/>
<dbReference type="InterPro" id="IPR024049">
    <property type="entry name" value="eRF1_1_sf"/>
</dbReference>
<accession>A0ABD5Z6Y1</accession>
<dbReference type="RefSeq" id="WP_279527597.1">
    <property type="nucleotide sequence ID" value="NZ_CP122312.1"/>
</dbReference>